<evidence type="ECO:0000313" key="2">
    <source>
        <dbReference type="EMBL" id="GBG28083.1"/>
    </source>
</evidence>
<proteinExistence type="predicted"/>
<dbReference type="Proteomes" id="UP000241890">
    <property type="component" value="Unassembled WGS sequence"/>
</dbReference>
<dbReference type="InParanoid" id="A0A2R5GHG4"/>
<dbReference type="AlphaFoldDB" id="A0A2R5GHG4"/>
<organism evidence="2 3">
    <name type="scientific">Hondaea fermentalgiana</name>
    <dbReference type="NCBI Taxonomy" id="2315210"/>
    <lineage>
        <taxon>Eukaryota</taxon>
        <taxon>Sar</taxon>
        <taxon>Stramenopiles</taxon>
        <taxon>Bigyra</taxon>
        <taxon>Labyrinthulomycetes</taxon>
        <taxon>Thraustochytrida</taxon>
        <taxon>Thraustochytriidae</taxon>
        <taxon>Hondaea</taxon>
    </lineage>
</organism>
<feature type="region of interest" description="Disordered" evidence="1">
    <location>
        <begin position="1"/>
        <end position="32"/>
    </location>
</feature>
<gene>
    <name evidence="2" type="ORF">FCC1311_043062</name>
</gene>
<protein>
    <submittedName>
        <fullName evidence="2">Uncharacterized protein</fullName>
    </submittedName>
</protein>
<accession>A0A2R5GHG4</accession>
<name>A0A2R5GHG4_9STRA</name>
<evidence type="ECO:0000256" key="1">
    <source>
        <dbReference type="SAM" id="MobiDB-lite"/>
    </source>
</evidence>
<keyword evidence="3" id="KW-1185">Reference proteome</keyword>
<evidence type="ECO:0000313" key="3">
    <source>
        <dbReference type="Proteomes" id="UP000241890"/>
    </source>
</evidence>
<sequence length="292" mass="32166">MNALMPNRATTGSVSENDLIRRGFLPGPNQFQDNDTSNSAVVAAAAAASAAAAAAAAASAQYRHQSHAFQIQHQNPLQDANQSAQPSDTSEDDLLSALDRAWFENAEPEISAMAEALGQEDANGLLPLKDAAWFLESLETYHMGRVTAAERAAIVDSNLRTKVKHRAAILFHEDVDFIIHYPKRFMLDANDPFCERDPQRWIIHELSKILVNNYQVSIRAKANRSCIWSALMSRALFHLERSGFNQVRISNNTQANNEATLFVGDYHISRSNLTKLLKRHAGAQDGPDGADS</sequence>
<dbReference type="EMBL" id="BEYU01000039">
    <property type="protein sequence ID" value="GBG28083.1"/>
    <property type="molecule type" value="Genomic_DNA"/>
</dbReference>
<comment type="caution">
    <text evidence="2">The sequence shown here is derived from an EMBL/GenBank/DDBJ whole genome shotgun (WGS) entry which is preliminary data.</text>
</comment>
<reference evidence="2 3" key="1">
    <citation type="submission" date="2017-12" db="EMBL/GenBank/DDBJ databases">
        <title>Sequencing, de novo assembly and annotation of complete genome of a new Thraustochytrid species, strain FCC1311.</title>
        <authorList>
            <person name="Sedici K."/>
            <person name="Godart F."/>
            <person name="Aiese Cigliano R."/>
            <person name="Sanseverino W."/>
            <person name="Barakat M."/>
            <person name="Ortet P."/>
            <person name="Marechal E."/>
            <person name="Cagnac O."/>
            <person name="Amato A."/>
        </authorList>
    </citation>
    <scope>NUCLEOTIDE SEQUENCE [LARGE SCALE GENOMIC DNA]</scope>
</reference>